<dbReference type="Gene3D" id="3.30.1050.10">
    <property type="entry name" value="SCP2 sterol-binding domain"/>
    <property type="match status" value="1"/>
</dbReference>
<dbReference type="PANTHER" id="PTHR10264">
    <property type="entry name" value="BAND 7 PROTEIN-RELATED"/>
    <property type="match status" value="1"/>
</dbReference>
<dbReference type="Gene3D" id="3.30.479.30">
    <property type="entry name" value="Band 7 domain"/>
    <property type="match status" value="1"/>
</dbReference>
<keyword evidence="3" id="KW-1185">Reference proteome</keyword>
<dbReference type="InterPro" id="IPR001107">
    <property type="entry name" value="Band_7"/>
</dbReference>
<dbReference type="WBParaSite" id="Gr19_v10_g10926.t1">
    <property type="protein sequence ID" value="Gr19_v10_g10926.t1"/>
    <property type="gene ID" value="Gr19_v10_g10926"/>
</dbReference>
<dbReference type="PANTHER" id="PTHR10264:SF28">
    <property type="entry name" value="BAND 7 DOMAIN-CONTAINING PROTEIN"/>
    <property type="match status" value="1"/>
</dbReference>
<name>A0A914GSC1_GLORO</name>
<dbReference type="Pfam" id="PF01145">
    <property type="entry name" value="Band_7"/>
    <property type="match status" value="1"/>
</dbReference>
<dbReference type="Proteomes" id="UP000887572">
    <property type="component" value="Unplaced"/>
</dbReference>
<dbReference type="GO" id="GO:0005886">
    <property type="term" value="C:plasma membrane"/>
    <property type="evidence" value="ECO:0007669"/>
    <property type="project" value="InterPro"/>
</dbReference>
<comment type="similarity">
    <text evidence="1">Belongs to the band 7/mec-2 family.</text>
</comment>
<dbReference type="InterPro" id="IPR043202">
    <property type="entry name" value="Band-7_stomatin-like"/>
</dbReference>
<dbReference type="AlphaFoldDB" id="A0A914GSC1"/>
<feature type="domain" description="Band 7" evidence="2">
    <location>
        <begin position="86"/>
        <end position="249"/>
    </location>
</feature>
<sequence length="479" mass="51986">MFWWCCADFSNMAGIFGAERDAQFTSIFTYNSEQHYGNLYGDDFGHVSMPILSCAERTLSDRLLECTCTVLSSVFLVLTLPFSLPFSLKFIGPSERLVIMRLGRTKGVHGPGGTVLVLPWVDKATCVDLRVSTLELPVIQSLTADQGMIELVATVFSQVTDPLLAHCAIQNVKETLHSLAYVTLCRQLCKRLLCDLTQTTSLDNILAKCQEELNMFVRPRGVAVERLAVTRLNVLKPADTGGSAMSVLHTLARSQLGQQLFGQLSRNFLVGQQQQCPLDTTAAASGAIPEVIIDNKKDGHGQQRVTPTALSPICEESVDSSAFIPHALDSDLMALLKRIRPALGPPLVQRVQRLFRVRCAGDGSASASSITASSSCSTTTIAAALPPEFDIDLRSGDGWCGWTWERTGPLPPCDVHFTLQKCTLLSLVDGSVSPMCAYLDGRVQIVGSVQDATLLKHLADALVALPKRGRTEDGEIVHV</sequence>
<reference evidence="4" key="1">
    <citation type="submission" date="2022-11" db="UniProtKB">
        <authorList>
            <consortium name="WormBaseParasite"/>
        </authorList>
    </citation>
    <scope>IDENTIFICATION</scope>
</reference>
<proteinExistence type="inferred from homology"/>
<evidence type="ECO:0000313" key="3">
    <source>
        <dbReference type="Proteomes" id="UP000887572"/>
    </source>
</evidence>
<dbReference type="SUPFAM" id="SSF117892">
    <property type="entry name" value="Band 7/SPFH domain"/>
    <property type="match status" value="1"/>
</dbReference>
<protein>
    <submittedName>
        <fullName evidence="4">Band 7 domain-containing protein</fullName>
    </submittedName>
</protein>
<evidence type="ECO:0000256" key="1">
    <source>
        <dbReference type="ARBA" id="ARBA00008164"/>
    </source>
</evidence>
<organism evidence="3 4">
    <name type="scientific">Globodera rostochiensis</name>
    <name type="common">Golden nematode worm</name>
    <name type="synonym">Heterodera rostochiensis</name>
    <dbReference type="NCBI Taxonomy" id="31243"/>
    <lineage>
        <taxon>Eukaryota</taxon>
        <taxon>Metazoa</taxon>
        <taxon>Ecdysozoa</taxon>
        <taxon>Nematoda</taxon>
        <taxon>Chromadorea</taxon>
        <taxon>Rhabditida</taxon>
        <taxon>Tylenchina</taxon>
        <taxon>Tylenchomorpha</taxon>
        <taxon>Tylenchoidea</taxon>
        <taxon>Heteroderidae</taxon>
        <taxon>Heteroderinae</taxon>
        <taxon>Globodera</taxon>
    </lineage>
</organism>
<evidence type="ECO:0000259" key="2">
    <source>
        <dbReference type="SMART" id="SM00244"/>
    </source>
</evidence>
<evidence type="ECO:0000313" key="4">
    <source>
        <dbReference type="WBParaSite" id="Gr19_v10_g10926.t1"/>
    </source>
</evidence>
<dbReference type="SMART" id="SM00244">
    <property type="entry name" value="PHB"/>
    <property type="match status" value="1"/>
</dbReference>
<dbReference type="InterPro" id="IPR036527">
    <property type="entry name" value="SCP2_sterol-bd_dom_sf"/>
</dbReference>
<accession>A0A914GSC1</accession>
<dbReference type="SUPFAM" id="SSF55718">
    <property type="entry name" value="SCP-like"/>
    <property type="match status" value="1"/>
</dbReference>
<dbReference type="InterPro" id="IPR036013">
    <property type="entry name" value="Band_7/SPFH_dom_sf"/>
</dbReference>